<evidence type="ECO:0000313" key="8">
    <source>
        <dbReference type="Proteomes" id="UP000432715"/>
    </source>
</evidence>
<dbReference type="GO" id="GO:0005737">
    <property type="term" value="C:cytoplasm"/>
    <property type="evidence" value="ECO:0007669"/>
    <property type="project" value="TreeGrafter"/>
</dbReference>
<feature type="domain" description="Radical SAM core" evidence="6">
    <location>
        <begin position="39"/>
        <end position="271"/>
    </location>
</feature>
<evidence type="ECO:0000256" key="1">
    <source>
        <dbReference type="ARBA" id="ARBA00017228"/>
    </source>
</evidence>
<dbReference type="OrthoDB" id="9808022at2"/>
<dbReference type="InterPro" id="IPR058240">
    <property type="entry name" value="rSAM_sf"/>
</dbReference>
<comment type="caution">
    <text evidence="7">The sequence shown here is derived from an EMBL/GenBank/DDBJ whole genome shotgun (WGS) entry which is preliminary data.</text>
</comment>
<dbReference type="InterPro" id="IPR013785">
    <property type="entry name" value="Aldolase_TIM"/>
</dbReference>
<gene>
    <name evidence="7" type="ORF">F8154_10700</name>
</gene>
<dbReference type="Pfam" id="PF04055">
    <property type="entry name" value="Radical_SAM"/>
    <property type="match status" value="1"/>
</dbReference>
<dbReference type="SFLD" id="SFLDG01065">
    <property type="entry name" value="anaerobic_coproporphyrinogen-I"/>
    <property type="match status" value="1"/>
</dbReference>
<dbReference type="PROSITE" id="PS51918">
    <property type="entry name" value="RADICAL_SAM"/>
    <property type="match status" value="1"/>
</dbReference>
<sequence>MFEKRYKSHHDARREFSHLLQTEKSNFNQLTEVLKKEALEQEKEHCIYIHIPFCDKICSFCNMNRRILKGTLDSYVNDIINQIKMYGEFDYLRSIKIGSIYFGGGTPTVLSGTQLEKIINCLKEHFNIIDNCEISTETTLHNLDSSKITKLEEIGFNRLSIGIQTFSDHGRRFLNRTFDKEESINRLKKIREEFSGTVCIDKIYNYSGETLDDLKEDIRIIKELKIDSFSFYSLMIHEGSNLSKMEQSNKLIEDKDREYHDFFVESFINDKELDYDILELTKITLKGKDRYNYIKIRHKESNTIPIGIGAGGKILNYSIYVRDFNNIVVSKNIGKGYTDTHILYGLIQEDKLTYNNLSNHFTKEEIEGLRVKLDELVENQFLMKYEDGYRLTPKGLFYGNNICGSICKHYLENQS</sequence>
<dbReference type="Proteomes" id="UP000432715">
    <property type="component" value="Unassembled WGS sequence"/>
</dbReference>
<dbReference type="SFLD" id="SFLDG01082">
    <property type="entry name" value="B12-binding_domain_containing"/>
    <property type="match status" value="1"/>
</dbReference>
<dbReference type="EMBL" id="WBZC01000040">
    <property type="protein sequence ID" value="KAB3533462.1"/>
    <property type="molecule type" value="Genomic_DNA"/>
</dbReference>
<evidence type="ECO:0000256" key="2">
    <source>
        <dbReference type="ARBA" id="ARBA00022691"/>
    </source>
</evidence>
<proteinExistence type="predicted"/>
<dbReference type="AlphaFoldDB" id="A0A6I0F7R5"/>
<keyword evidence="5" id="KW-0411">Iron-sulfur</keyword>
<reference evidence="7 8" key="1">
    <citation type="submission" date="2019-10" db="EMBL/GenBank/DDBJ databases">
        <title>Alkaliphilus serpentinus sp. nov. and Alkaliphilus pronyensis sp. nov., two novel anaerobic alkaliphilic species isolated from the serpentinized-hosted hydrothermal field of the Prony Bay (New Caledonia).</title>
        <authorList>
            <person name="Postec A."/>
        </authorList>
    </citation>
    <scope>NUCLEOTIDE SEQUENCE [LARGE SCALE GENOMIC DNA]</scope>
    <source>
        <strain evidence="7 8">LacV</strain>
    </source>
</reference>
<dbReference type="InterPro" id="IPR007197">
    <property type="entry name" value="rSAM"/>
</dbReference>
<name>A0A6I0F7R5_9FIRM</name>
<keyword evidence="4" id="KW-0408">Iron</keyword>
<accession>A0A6I0F7R5</accession>
<dbReference type="RefSeq" id="WP_151861606.1">
    <property type="nucleotide sequence ID" value="NZ_WBZC01000040.1"/>
</dbReference>
<dbReference type="CDD" id="cd01335">
    <property type="entry name" value="Radical_SAM"/>
    <property type="match status" value="1"/>
</dbReference>
<dbReference type="GO" id="GO:0003824">
    <property type="term" value="F:catalytic activity"/>
    <property type="evidence" value="ECO:0007669"/>
    <property type="project" value="InterPro"/>
</dbReference>
<evidence type="ECO:0000313" key="7">
    <source>
        <dbReference type="EMBL" id="KAB3533462.1"/>
    </source>
</evidence>
<dbReference type="PANTHER" id="PTHR13932">
    <property type="entry name" value="COPROPORPHYRINIGEN III OXIDASE"/>
    <property type="match status" value="1"/>
</dbReference>
<dbReference type="SFLD" id="SFLDS00029">
    <property type="entry name" value="Radical_SAM"/>
    <property type="match status" value="1"/>
</dbReference>
<dbReference type="InterPro" id="IPR034505">
    <property type="entry name" value="Coproporphyrinogen-III_oxidase"/>
</dbReference>
<dbReference type="SUPFAM" id="SSF102114">
    <property type="entry name" value="Radical SAM enzymes"/>
    <property type="match status" value="1"/>
</dbReference>
<evidence type="ECO:0000256" key="3">
    <source>
        <dbReference type="ARBA" id="ARBA00022723"/>
    </source>
</evidence>
<keyword evidence="2" id="KW-0949">S-adenosyl-L-methionine</keyword>
<evidence type="ECO:0000256" key="5">
    <source>
        <dbReference type="ARBA" id="ARBA00023014"/>
    </source>
</evidence>
<protein>
    <recommendedName>
        <fullName evidence="1">Heme chaperone HemW</fullName>
    </recommendedName>
</protein>
<keyword evidence="8" id="KW-1185">Reference proteome</keyword>
<dbReference type="GO" id="GO:0006779">
    <property type="term" value="P:porphyrin-containing compound biosynthetic process"/>
    <property type="evidence" value="ECO:0007669"/>
    <property type="project" value="TreeGrafter"/>
</dbReference>
<evidence type="ECO:0000256" key="4">
    <source>
        <dbReference type="ARBA" id="ARBA00023004"/>
    </source>
</evidence>
<dbReference type="GO" id="GO:0051539">
    <property type="term" value="F:4 iron, 4 sulfur cluster binding"/>
    <property type="evidence" value="ECO:0007669"/>
    <property type="project" value="TreeGrafter"/>
</dbReference>
<dbReference type="InterPro" id="IPR006638">
    <property type="entry name" value="Elp3/MiaA/NifB-like_rSAM"/>
</dbReference>
<dbReference type="GO" id="GO:0046872">
    <property type="term" value="F:metal ion binding"/>
    <property type="evidence" value="ECO:0007669"/>
    <property type="project" value="UniProtKB-KW"/>
</dbReference>
<dbReference type="Gene3D" id="3.20.20.70">
    <property type="entry name" value="Aldolase class I"/>
    <property type="match status" value="1"/>
</dbReference>
<dbReference type="SMART" id="SM00729">
    <property type="entry name" value="Elp3"/>
    <property type="match status" value="1"/>
</dbReference>
<dbReference type="PANTHER" id="PTHR13932:SF5">
    <property type="entry name" value="RADICAL S-ADENOSYL METHIONINE DOMAIN-CONTAINING PROTEIN 1, MITOCHONDRIAL"/>
    <property type="match status" value="1"/>
</dbReference>
<organism evidence="7 8">
    <name type="scientific">Alkaliphilus pronyensis</name>
    <dbReference type="NCBI Taxonomy" id="1482732"/>
    <lineage>
        <taxon>Bacteria</taxon>
        <taxon>Bacillati</taxon>
        <taxon>Bacillota</taxon>
        <taxon>Clostridia</taxon>
        <taxon>Peptostreptococcales</taxon>
        <taxon>Natronincolaceae</taxon>
        <taxon>Alkaliphilus</taxon>
    </lineage>
</organism>
<evidence type="ECO:0000259" key="6">
    <source>
        <dbReference type="PROSITE" id="PS51918"/>
    </source>
</evidence>
<keyword evidence="3" id="KW-0479">Metal-binding</keyword>